<keyword evidence="9" id="KW-0472">Membrane</keyword>
<evidence type="ECO:0000256" key="4">
    <source>
        <dbReference type="ARBA" id="ARBA00022475"/>
    </source>
</evidence>
<dbReference type="GO" id="GO:0005886">
    <property type="term" value="C:plasma membrane"/>
    <property type="evidence" value="ECO:0007669"/>
    <property type="project" value="UniProtKB-SubCell"/>
</dbReference>
<dbReference type="EMBL" id="RDSM01000001">
    <property type="protein sequence ID" value="RXH57341.1"/>
    <property type="molecule type" value="Genomic_DNA"/>
</dbReference>
<evidence type="ECO:0000256" key="7">
    <source>
        <dbReference type="ARBA" id="ARBA00022840"/>
    </source>
</evidence>
<dbReference type="SMART" id="SM00382">
    <property type="entry name" value="AAA"/>
    <property type="match status" value="1"/>
</dbReference>
<comment type="subcellular location">
    <subcellularLocation>
        <location evidence="1">Cell inner membrane</location>
        <topology evidence="1">Peripheral membrane protein</topology>
    </subcellularLocation>
</comment>
<evidence type="ECO:0000313" key="12">
    <source>
        <dbReference type="Proteomes" id="UP000289437"/>
    </source>
</evidence>
<gene>
    <name evidence="11" type="ORF">GRAN_0651</name>
</gene>
<keyword evidence="7 11" id="KW-0067">ATP-binding</keyword>
<evidence type="ECO:0000256" key="2">
    <source>
        <dbReference type="ARBA" id="ARBA00005417"/>
    </source>
</evidence>
<dbReference type="Proteomes" id="UP000289437">
    <property type="component" value="Unassembled WGS sequence"/>
</dbReference>
<organism evidence="11 12">
    <name type="scientific">Granulicella sibirica</name>
    <dbReference type="NCBI Taxonomy" id="2479048"/>
    <lineage>
        <taxon>Bacteria</taxon>
        <taxon>Pseudomonadati</taxon>
        <taxon>Acidobacteriota</taxon>
        <taxon>Terriglobia</taxon>
        <taxon>Terriglobales</taxon>
        <taxon>Acidobacteriaceae</taxon>
        <taxon>Granulicella</taxon>
    </lineage>
</organism>
<protein>
    <submittedName>
        <fullName evidence="11">Oligopeptide ABC transporter ATP-binding protein</fullName>
    </submittedName>
</protein>
<feature type="domain" description="ABC transporter" evidence="10">
    <location>
        <begin position="6"/>
        <end position="254"/>
    </location>
</feature>
<dbReference type="PROSITE" id="PS00211">
    <property type="entry name" value="ABC_TRANSPORTER_1"/>
    <property type="match status" value="1"/>
</dbReference>
<comment type="similarity">
    <text evidence="2">Belongs to the ABC transporter superfamily.</text>
</comment>
<dbReference type="SUPFAM" id="SSF52540">
    <property type="entry name" value="P-loop containing nucleoside triphosphate hydrolases"/>
    <property type="match status" value="1"/>
</dbReference>
<evidence type="ECO:0000256" key="6">
    <source>
        <dbReference type="ARBA" id="ARBA00022741"/>
    </source>
</evidence>
<keyword evidence="4" id="KW-1003">Cell membrane</keyword>
<dbReference type="InterPro" id="IPR003593">
    <property type="entry name" value="AAA+_ATPase"/>
</dbReference>
<dbReference type="GO" id="GO:0016887">
    <property type="term" value="F:ATP hydrolysis activity"/>
    <property type="evidence" value="ECO:0007669"/>
    <property type="project" value="InterPro"/>
</dbReference>
<evidence type="ECO:0000259" key="10">
    <source>
        <dbReference type="PROSITE" id="PS50893"/>
    </source>
</evidence>
<evidence type="ECO:0000313" key="11">
    <source>
        <dbReference type="EMBL" id="RXH57341.1"/>
    </source>
</evidence>
<dbReference type="Gene3D" id="3.40.50.300">
    <property type="entry name" value="P-loop containing nucleotide triphosphate hydrolases"/>
    <property type="match status" value="1"/>
</dbReference>
<evidence type="ECO:0000256" key="3">
    <source>
        <dbReference type="ARBA" id="ARBA00022448"/>
    </source>
</evidence>
<dbReference type="RefSeq" id="WP_128911523.1">
    <property type="nucleotide sequence ID" value="NZ_RDSM01000001.1"/>
</dbReference>
<comment type="caution">
    <text evidence="11">The sequence shown here is derived from an EMBL/GenBank/DDBJ whole genome shotgun (WGS) entry which is preliminary data.</text>
</comment>
<dbReference type="InterPro" id="IPR017871">
    <property type="entry name" value="ABC_transporter-like_CS"/>
</dbReference>
<keyword evidence="8" id="KW-1278">Translocase</keyword>
<dbReference type="PANTHER" id="PTHR43297:SF14">
    <property type="entry name" value="ATPASE AAA-TYPE CORE DOMAIN-CONTAINING PROTEIN"/>
    <property type="match status" value="1"/>
</dbReference>
<keyword evidence="12" id="KW-1185">Reference proteome</keyword>
<dbReference type="InterPro" id="IPR027417">
    <property type="entry name" value="P-loop_NTPase"/>
</dbReference>
<reference evidence="11 12" key="1">
    <citation type="submission" date="2018-11" db="EMBL/GenBank/DDBJ databases">
        <authorList>
            <person name="Mardanov A.V."/>
            <person name="Ravin N.V."/>
            <person name="Dedysh S.N."/>
        </authorList>
    </citation>
    <scope>NUCLEOTIDE SEQUENCE [LARGE SCALE GENOMIC DNA]</scope>
    <source>
        <strain evidence="11 12">AF10</strain>
    </source>
</reference>
<dbReference type="Pfam" id="PF00005">
    <property type="entry name" value="ABC_tran"/>
    <property type="match status" value="1"/>
</dbReference>
<dbReference type="GO" id="GO:0005524">
    <property type="term" value="F:ATP binding"/>
    <property type="evidence" value="ECO:0007669"/>
    <property type="project" value="UniProtKB-KW"/>
</dbReference>
<evidence type="ECO:0000256" key="1">
    <source>
        <dbReference type="ARBA" id="ARBA00004417"/>
    </source>
</evidence>
<accession>A0A4Q0T6X0</accession>
<evidence type="ECO:0000256" key="9">
    <source>
        <dbReference type="ARBA" id="ARBA00023136"/>
    </source>
</evidence>
<dbReference type="CDD" id="cd03257">
    <property type="entry name" value="ABC_NikE_OppD_transporters"/>
    <property type="match status" value="1"/>
</dbReference>
<keyword evidence="5" id="KW-0997">Cell inner membrane</keyword>
<keyword evidence="6" id="KW-0547">Nucleotide-binding</keyword>
<evidence type="ECO:0000256" key="8">
    <source>
        <dbReference type="ARBA" id="ARBA00022967"/>
    </source>
</evidence>
<sequence length="272" mass="29569">MSEGAIPLLRVSLQASYGRQSVLRDIRLDLEKGESLGLVGTSGAGKSTLILALLGLLPWRGGTVTGEVLLEGQNLLTMPERDARRLRGSRIALIPQSPMNALNAVVSLRAHFDEAWRAHDNRGRAALETRLATLLSEVQLPTDPSFLKRKPGEISVGQAQRVMIALALLHRPAILVADEPTSALDPVTQAEILKLLRHLNQTMGTTLLYISHDLLSVLQLCDRIAVLDTGTIVELLSVDRIEQAVHPATLALLNALPAPPRILLEYRDGNAR</sequence>
<reference evidence="12" key="2">
    <citation type="submission" date="2019-02" db="EMBL/GenBank/DDBJ databases">
        <title>Granulicella sibirica sp. nov., a psychrotolerant acidobacterium isolated from an organic soil layer in forested tundra, West Siberia.</title>
        <authorList>
            <person name="Oshkin I.Y."/>
            <person name="Kulichevskaya I.S."/>
            <person name="Rijpstra W.I.C."/>
            <person name="Sinninghe Damste J.S."/>
            <person name="Rakitin A.L."/>
            <person name="Ravin N.V."/>
            <person name="Dedysh S.N."/>
        </authorList>
    </citation>
    <scope>NUCLEOTIDE SEQUENCE [LARGE SCALE GENOMIC DNA]</scope>
    <source>
        <strain evidence="12">AF10</strain>
    </source>
</reference>
<proteinExistence type="inferred from homology"/>
<evidence type="ECO:0000256" key="5">
    <source>
        <dbReference type="ARBA" id="ARBA00022519"/>
    </source>
</evidence>
<dbReference type="AlphaFoldDB" id="A0A4Q0T6X0"/>
<keyword evidence="3" id="KW-0813">Transport</keyword>
<dbReference type="InterPro" id="IPR050388">
    <property type="entry name" value="ABC_Ni/Peptide_Import"/>
</dbReference>
<dbReference type="PROSITE" id="PS50893">
    <property type="entry name" value="ABC_TRANSPORTER_2"/>
    <property type="match status" value="1"/>
</dbReference>
<name>A0A4Q0T6X0_9BACT</name>
<dbReference type="PANTHER" id="PTHR43297">
    <property type="entry name" value="OLIGOPEPTIDE TRANSPORT ATP-BINDING PROTEIN APPD"/>
    <property type="match status" value="1"/>
</dbReference>
<dbReference type="InterPro" id="IPR003439">
    <property type="entry name" value="ABC_transporter-like_ATP-bd"/>
</dbReference>
<dbReference type="OrthoDB" id="9806285at2"/>